<name>A0ABX8QR95_9ACTN</name>
<evidence type="ECO:0000313" key="6">
    <source>
        <dbReference type="Proteomes" id="UP001049518"/>
    </source>
</evidence>
<dbReference type="EMBL" id="CP059572">
    <property type="protein sequence ID" value="QXJ21180.1"/>
    <property type="molecule type" value="Genomic_DNA"/>
</dbReference>
<organism evidence="5 6">
    <name type="scientific">Actinomadura graeca</name>
    <dbReference type="NCBI Taxonomy" id="2750812"/>
    <lineage>
        <taxon>Bacteria</taxon>
        <taxon>Bacillati</taxon>
        <taxon>Actinomycetota</taxon>
        <taxon>Actinomycetes</taxon>
        <taxon>Streptosporangiales</taxon>
        <taxon>Thermomonosporaceae</taxon>
        <taxon>Actinomadura</taxon>
    </lineage>
</organism>
<proteinExistence type="predicted"/>
<keyword evidence="3" id="KW-0732">Signal</keyword>
<accession>A0ABX8QR95</accession>
<dbReference type="RefSeq" id="WP_231334317.1">
    <property type="nucleotide sequence ID" value="NZ_CP059572.1"/>
</dbReference>
<dbReference type="InterPro" id="IPR049492">
    <property type="entry name" value="BD-FAE-like_dom"/>
</dbReference>
<dbReference type="InterPro" id="IPR050300">
    <property type="entry name" value="GDXG_lipolytic_enzyme"/>
</dbReference>
<dbReference type="Gene3D" id="3.40.50.1820">
    <property type="entry name" value="alpha/beta hydrolase"/>
    <property type="match status" value="2"/>
</dbReference>
<feature type="signal peptide" evidence="3">
    <location>
        <begin position="1"/>
        <end position="24"/>
    </location>
</feature>
<reference evidence="5" key="1">
    <citation type="submission" date="2020-07" db="EMBL/GenBank/DDBJ databases">
        <authorList>
            <person name="Tarantini F.S."/>
            <person name="Hong K.W."/>
            <person name="Chan K.G."/>
        </authorList>
    </citation>
    <scope>NUCLEOTIDE SEQUENCE</scope>
    <source>
        <strain evidence="5">32-07</strain>
    </source>
</reference>
<protein>
    <submittedName>
        <fullName evidence="5">Alpha/beta hydrolase fold domain-containing protein</fullName>
    </submittedName>
</protein>
<sequence length="580" mass="60703">MKRLATSLLLAVLVLVSGAVGARAVEVREGTFSYGGHQRQVLDAYWQKSAVPRAGLILVHGGSWNGGGRGGGWADTARWYAGQGLAVFSIDHRFNTDVAWPGPRDDVLAAIAWIKAEAARFDLDPGKLVIMGSQAGGHLAAAAGTFGAGGSTVRGVIGLSAIASPYRSWSGAPYGTSSALRRKIRDNAVILSRCHPAQADEACWSRWADTVAKARVSADDAPVYLLTGEHDSHVTAGHADDLAGALRAKGVAATTEIVAGSRSGGELLTDVTRPKTLAWIKARTSGPAPAAKQAADPPPPARQKTMAAGDPPAARVFPRPAAAAAETAHAYGDHPRQKLDAYYRTGSERRPALVVVHGGHWYEGDKQEWAATARWFAGQGYAVFSINYRLNTDAPWPAQRDDVASAVAWIRQNAAAFSADPNRVVMLGSSAGGHLAVMAGTHGQGSKLLRGVVALSPVADPALGYTTGQTQGATAAQVKLRDNATLLTRCSPEPGSPSCTNQWTDAAARQHAGAGDAPMFLIHSKQDFVPAAHSAQLCAALTKARVACTTETTTGGYHGGALFQVPGLRDKVLTWIKAHD</sequence>
<evidence type="ECO:0000256" key="2">
    <source>
        <dbReference type="SAM" id="MobiDB-lite"/>
    </source>
</evidence>
<keyword evidence="6" id="KW-1185">Reference proteome</keyword>
<feature type="domain" description="BD-FAE-like" evidence="4">
    <location>
        <begin position="51"/>
        <end position="146"/>
    </location>
</feature>
<dbReference type="Proteomes" id="UP001049518">
    <property type="component" value="Chromosome"/>
</dbReference>
<evidence type="ECO:0000256" key="1">
    <source>
        <dbReference type="ARBA" id="ARBA00022801"/>
    </source>
</evidence>
<dbReference type="GO" id="GO:0016787">
    <property type="term" value="F:hydrolase activity"/>
    <property type="evidence" value="ECO:0007669"/>
    <property type="project" value="UniProtKB-KW"/>
</dbReference>
<feature type="chain" id="PRO_5046170191" evidence="3">
    <location>
        <begin position="25"/>
        <end position="580"/>
    </location>
</feature>
<feature type="region of interest" description="Disordered" evidence="2">
    <location>
        <begin position="284"/>
        <end position="312"/>
    </location>
</feature>
<evidence type="ECO:0000313" key="5">
    <source>
        <dbReference type="EMBL" id="QXJ21180.1"/>
    </source>
</evidence>
<evidence type="ECO:0000259" key="4">
    <source>
        <dbReference type="Pfam" id="PF20434"/>
    </source>
</evidence>
<dbReference type="Pfam" id="PF20434">
    <property type="entry name" value="BD-FAE"/>
    <property type="match status" value="2"/>
</dbReference>
<evidence type="ECO:0000256" key="3">
    <source>
        <dbReference type="SAM" id="SignalP"/>
    </source>
</evidence>
<gene>
    <name evidence="5" type="ORF">AGRA3207_002010</name>
</gene>
<dbReference type="PANTHER" id="PTHR48081">
    <property type="entry name" value="AB HYDROLASE SUPERFAMILY PROTEIN C4A8.06C"/>
    <property type="match status" value="1"/>
</dbReference>
<feature type="domain" description="BD-FAE-like" evidence="4">
    <location>
        <begin position="339"/>
        <end position="447"/>
    </location>
</feature>
<dbReference type="SUPFAM" id="SSF53474">
    <property type="entry name" value="alpha/beta-Hydrolases"/>
    <property type="match status" value="2"/>
</dbReference>
<dbReference type="InterPro" id="IPR029058">
    <property type="entry name" value="AB_hydrolase_fold"/>
</dbReference>
<keyword evidence="1 5" id="KW-0378">Hydrolase</keyword>